<keyword evidence="1" id="KW-0812">Transmembrane</keyword>
<evidence type="ECO:0000256" key="1">
    <source>
        <dbReference type="SAM" id="Phobius"/>
    </source>
</evidence>
<proteinExistence type="predicted"/>
<evidence type="ECO:0000313" key="3">
    <source>
        <dbReference type="Proteomes" id="UP000800041"/>
    </source>
</evidence>
<evidence type="ECO:0000313" key="2">
    <source>
        <dbReference type="EMBL" id="KAF1989212.1"/>
    </source>
</evidence>
<accession>A0A6G1H821</accession>
<dbReference type="EMBL" id="ML977146">
    <property type="protein sequence ID" value="KAF1989212.1"/>
    <property type="molecule type" value="Genomic_DNA"/>
</dbReference>
<organism evidence="2 3">
    <name type="scientific">Aulographum hederae CBS 113979</name>
    <dbReference type="NCBI Taxonomy" id="1176131"/>
    <lineage>
        <taxon>Eukaryota</taxon>
        <taxon>Fungi</taxon>
        <taxon>Dikarya</taxon>
        <taxon>Ascomycota</taxon>
        <taxon>Pezizomycotina</taxon>
        <taxon>Dothideomycetes</taxon>
        <taxon>Pleosporomycetidae</taxon>
        <taxon>Aulographales</taxon>
        <taxon>Aulographaceae</taxon>
    </lineage>
</organism>
<keyword evidence="1" id="KW-1133">Transmembrane helix</keyword>
<sequence length="84" mass="9607">MEPGHVIGVINHVASFHLLLVLGLYLYTVSSCRIFRILKQTKKCTCNCAHPFSCFGLRQLLSHDIFLFKSQLYVPFSSHEDSYS</sequence>
<keyword evidence="3" id="KW-1185">Reference proteome</keyword>
<dbReference type="AlphaFoldDB" id="A0A6G1H821"/>
<keyword evidence="1" id="KW-0472">Membrane</keyword>
<protein>
    <submittedName>
        <fullName evidence="2">Uncharacterized protein</fullName>
    </submittedName>
</protein>
<reference evidence="2" key="1">
    <citation type="journal article" date="2020" name="Stud. Mycol.">
        <title>101 Dothideomycetes genomes: a test case for predicting lifestyles and emergence of pathogens.</title>
        <authorList>
            <person name="Haridas S."/>
            <person name="Albert R."/>
            <person name="Binder M."/>
            <person name="Bloem J."/>
            <person name="Labutti K."/>
            <person name="Salamov A."/>
            <person name="Andreopoulos B."/>
            <person name="Baker S."/>
            <person name="Barry K."/>
            <person name="Bills G."/>
            <person name="Bluhm B."/>
            <person name="Cannon C."/>
            <person name="Castanera R."/>
            <person name="Culley D."/>
            <person name="Daum C."/>
            <person name="Ezra D."/>
            <person name="Gonzalez J."/>
            <person name="Henrissat B."/>
            <person name="Kuo A."/>
            <person name="Liang C."/>
            <person name="Lipzen A."/>
            <person name="Lutzoni F."/>
            <person name="Magnuson J."/>
            <person name="Mondo S."/>
            <person name="Nolan M."/>
            <person name="Ohm R."/>
            <person name="Pangilinan J."/>
            <person name="Park H.-J."/>
            <person name="Ramirez L."/>
            <person name="Alfaro M."/>
            <person name="Sun H."/>
            <person name="Tritt A."/>
            <person name="Yoshinaga Y."/>
            <person name="Zwiers L.-H."/>
            <person name="Turgeon B."/>
            <person name="Goodwin S."/>
            <person name="Spatafora J."/>
            <person name="Crous P."/>
            <person name="Grigoriev I."/>
        </authorList>
    </citation>
    <scope>NUCLEOTIDE SEQUENCE</scope>
    <source>
        <strain evidence="2">CBS 113979</strain>
    </source>
</reference>
<name>A0A6G1H821_9PEZI</name>
<feature type="transmembrane region" description="Helical" evidence="1">
    <location>
        <begin position="6"/>
        <end position="27"/>
    </location>
</feature>
<dbReference type="Proteomes" id="UP000800041">
    <property type="component" value="Unassembled WGS sequence"/>
</dbReference>
<gene>
    <name evidence="2" type="ORF">K402DRAFT_16816</name>
</gene>